<accession>A0A3G4ZZH9</accession>
<proteinExistence type="predicted"/>
<dbReference type="EMBL" id="MK072221">
    <property type="protein sequence ID" value="AYV80270.1"/>
    <property type="molecule type" value="Genomic_DNA"/>
</dbReference>
<evidence type="ECO:0000313" key="1">
    <source>
        <dbReference type="EMBL" id="AYV80270.1"/>
    </source>
</evidence>
<sequence length="143" mass="16059">MSHKLLRAIELNLSSRTVIREFKNNYIPLSSIADDKLIKCIKADTYSWAKVIHTHGTIDDYKYLKVEQFSRSSLGTIRCLGGAFISTLGMCLSLDDGPGYMILAPIGVISMFYGSLNNDDSAVLKTCISEIERLQNQEKFDKE</sequence>
<gene>
    <name evidence="1" type="ORF">Gaeavirus23_9</name>
</gene>
<name>A0A3G4ZZH9_9VIRU</name>
<protein>
    <submittedName>
        <fullName evidence="1">Uncharacterized protein</fullName>
    </submittedName>
</protein>
<reference evidence="1" key="1">
    <citation type="submission" date="2018-10" db="EMBL/GenBank/DDBJ databases">
        <title>Hidden diversity of soil giant viruses.</title>
        <authorList>
            <person name="Schulz F."/>
            <person name="Alteio L."/>
            <person name="Goudeau D."/>
            <person name="Ryan E.M."/>
            <person name="Malmstrom R.R."/>
            <person name="Blanchard J."/>
            <person name="Woyke T."/>
        </authorList>
    </citation>
    <scope>NUCLEOTIDE SEQUENCE</scope>
    <source>
        <strain evidence="1">GAV1</strain>
    </source>
</reference>
<organism evidence="1">
    <name type="scientific">Gaeavirus sp</name>
    <dbReference type="NCBI Taxonomy" id="2487767"/>
    <lineage>
        <taxon>Viruses</taxon>
        <taxon>Varidnaviria</taxon>
        <taxon>Bamfordvirae</taxon>
        <taxon>Nucleocytoviricota</taxon>
        <taxon>Megaviricetes</taxon>
        <taxon>Imitervirales</taxon>
        <taxon>Mimiviridae</taxon>
        <taxon>Klosneuvirinae</taxon>
    </lineage>
</organism>